<proteinExistence type="inferred from homology"/>
<name>A0AAV2F4V9_9ROSI</name>
<feature type="domain" description="Xylanase inhibitor N-terminal" evidence="4">
    <location>
        <begin position="66"/>
        <end position="115"/>
    </location>
</feature>
<dbReference type="AlphaFoldDB" id="A0AAV2F4V9"/>
<gene>
    <name evidence="5" type="ORF">LTRI10_LOCUS33884</name>
</gene>
<dbReference type="PANTHER" id="PTHR13683">
    <property type="entry name" value="ASPARTYL PROTEASES"/>
    <property type="match status" value="1"/>
</dbReference>
<keyword evidence="2" id="KW-0812">Transmembrane</keyword>
<evidence type="ECO:0000259" key="3">
    <source>
        <dbReference type="Pfam" id="PF14541"/>
    </source>
</evidence>
<dbReference type="Pfam" id="PF14543">
    <property type="entry name" value="TAXi_N"/>
    <property type="match status" value="1"/>
</dbReference>
<dbReference type="InterPro" id="IPR021109">
    <property type="entry name" value="Peptidase_aspartic_dom_sf"/>
</dbReference>
<keyword evidence="6" id="KW-1185">Reference proteome</keyword>
<accession>A0AAV2F4V9</accession>
<comment type="similarity">
    <text evidence="1">Belongs to the peptidase A1 family.</text>
</comment>
<dbReference type="EMBL" id="OZ034819">
    <property type="protein sequence ID" value="CAL1393296.1"/>
    <property type="molecule type" value="Genomic_DNA"/>
</dbReference>
<evidence type="ECO:0000313" key="6">
    <source>
        <dbReference type="Proteomes" id="UP001497516"/>
    </source>
</evidence>
<evidence type="ECO:0008006" key="7">
    <source>
        <dbReference type="Google" id="ProtNLM"/>
    </source>
</evidence>
<sequence>MISAFTFFAVCGIIIHPYSYDFVQIGLRFFDAAASSTAKAVPCPYKSCPNRCTKNVSTYQSGTLSDSALTVDGIFGLGQGPLSAISQLASRGVIPPVFSHCLKGEGLGGGTFVLGEITELGMVYTPLVPAQPHYNLYLQSIAVNGQLLPVDPAVFATSTGRGTFVDSGTTLAYLVEEAYESFLSAVSTLLCFCPFYFLMNMCFCLLCCFYVLFVFCS</sequence>
<dbReference type="SUPFAM" id="SSF50630">
    <property type="entry name" value="Acid proteases"/>
    <property type="match status" value="1"/>
</dbReference>
<dbReference type="PANTHER" id="PTHR13683:SF875">
    <property type="entry name" value="EUKARYOTIC ASPARTYL PROTEASE FAMILY PROTEIN"/>
    <property type="match status" value="1"/>
</dbReference>
<dbReference type="Pfam" id="PF14541">
    <property type="entry name" value="TAXi_C"/>
    <property type="match status" value="1"/>
</dbReference>
<feature type="domain" description="Xylanase inhibitor C-terminal" evidence="3">
    <location>
        <begin position="133"/>
        <end position="188"/>
    </location>
</feature>
<organism evidence="5 6">
    <name type="scientific">Linum trigynum</name>
    <dbReference type="NCBI Taxonomy" id="586398"/>
    <lineage>
        <taxon>Eukaryota</taxon>
        <taxon>Viridiplantae</taxon>
        <taxon>Streptophyta</taxon>
        <taxon>Embryophyta</taxon>
        <taxon>Tracheophyta</taxon>
        <taxon>Spermatophyta</taxon>
        <taxon>Magnoliopsida</taxon>
        <taxon>eudicotyledons</taxon>
        <taxon>Gunneridae</taxon>
        <taxon>Pentapetalae</taxon>
        <taxon>rosids</taxon>
        <taxon>fabids</taxon>
        <taxon>Malpighiales</taxon>
        <taxon>Linaceae</taxon>
        <taxon>Linum</taxon>
    </lineage>
</organism>
<protein>
    <recommendedName>
        <fullName evidence="7">Peptidase A1 domain-containing protein</fullName>
    </recommendedName>
</protein>
<dbReference type="GO" id="GO:0006508">
    <property type="term" value="P:proteolysis"/>
    <property type="evidence" value="ECO:0007669"/>
    <property type="project" value="InterPro"/>
</dbReference>
<dbReference type="GO" id="GO:0004190">
    <property type="term" value="F:aspartic-type endopeptidase activity"/>
    <property type="evidence" value="ECO:0007669"/>
    <property type="project" value="InterPro"/>
</dbReference>
<dbReference type="InterPro" id="IPR032799">
    <property type="entry name" value="TAXi_C"/>
</dbReference>
<evidence type="ECO:0000256" key="1">
    <source>
        <dbReference type="ARBA" id="ARBA00007447"/>
    </source>
</evidence>
<reference evidence="5 6" key="1">
    <citation type="submission" date="2024-04" db="EMBL/GenBank/DDBJ databases">
        <authorList>
            <person name="Fracassetti M."/>
        </authorList>
    </citation>
    <scope>NUCLEOTIDE SEQUENCE [LARGE SCALE GENOMIC DNA]</scope>
</reference>
<dbReference type="InterPro" id="IPR032861">
    <property type="entry name" value="TAXi_N"/>
</dbReference>
<dbReference type="Proteomes" id="UP001497516">
    <property type="component" value="Chromosome 6"/>
</dbReference>
<keyword evidence="2" id="KW-1133">Transmembrane helix</keyword>
<evidence type="ECO:0000313" key="5">
    <source>
        <dbReference type="EMBL" id="CAL1393296.1"/>
    </source>
</evidence>
<evidence type="ECO:0000259" key="4">
    <source>
        <dbReference type="Pfam" id="PF14543"/>
    </source>
</evidence>
<feature type="transmembrane region" description="Helical" evidence="2">
    <location>
        <begin position="195"/>
        <end position="216"/>
    </location>
</feature>
<dbReference type="Gene3D" id="2.40.70.10">
    <property type="entry name" value="Acid Proteases"/>
    <property type="match status" value="2"/>
</dbReference>
<evidence type="ECO:0000256" key="2">
    <source>
        <dbReference type="SAM" id="Phobius"/>
    </source>
</evidence>
<dbReference type="InterPro" id="IPR001461">
    <property type="entry name" value="Aspartic_peptidase_A1"/>
</dbReference>
<keyword evidence="2" id="KW-0472">Membrane</keyword>